<comment type="caution">
    <text evidence="2">The sequence shown here is derived from an EMBL/GenBank/DDBJ whole genome shotgun (WGS) entry which is preliminary data.</text>
</comment>
<organism evidence="2 3">
    <name type="scientific">Bosea massiliensis</name>
    <dbReference type="NCBI Taxonomy" id="151419"/>
    <lineage>
        <taxon>Bacteria</taxon>
        <taxon>Pseudomonadati</taxon>
        <taxon>Pseudomonadota</taxon>
        <taxon>Alphaproteobacteria</taxon>
        <taxon>Hyphomicrobiales</taxon>
        <taxon>Boseaceae</taxon>
        <taxon>Bosea</taxon>
    </lineage>
</organism>
<accession>A0ABW0P9H4</accession>
<keyword evidence="3" id="KW-1185">Reference proteome</keyword>
<feature type="transmembrane region" description="Helical" evidence="1">
    <location>
        <begin position="111"/>
        <end position="129"/>
    </location>
</feature>
<evidence type="ECO:0000313" key="3">
    <source>
        <dbReference type="Proteomes" id="UP001596060"/>
    </source>
</evidence>
<dbReference type="InterPro" id="IPR018687">
    <property type="entry name" value="DUF2177_membr"/>
</dbReference>
<dbReference type="RefSeq" id="WP_066719186.1">
    <property type="nucleotide sequence ID" value="NZ_JBHSLU010000096.1"/>
</dbReference>
<keyword evidence="1" id="KW-1133">Transmembrane helix</keyword>
<feature type="transmembrane region" description="Helical" evidence="1">
    <location>
        <begin position="73"/>
        <end position="91"/>
    </location>
</feature>
<dbReference type="Pfam" id="PF09945">
    <property type="entry name" value="DUF2177"/>
    <property type="match status" value="1"/>
</dbReference>
<evidence type="ECO:0000313" key="2">
    <source>
        <dbReference type="EMBL" id="MFC5508512.1"/>
    </source>
</evidence>
<reference evidence="3" key="1">
    <citation type="journal article" date="2019" name="Int. J. Syst. Evol. Microbiol.">
        <title>The Global Catalogue of Microorganisms (GCM) 10K type strain sequencing project: providing services to taxonomists for standard genome sequencing and annotation.</title>
        <authorList>
            <consortium name="The Broad Institute Genomics Platform"/>
            <consortium name="The Broad Institute Genome Sequencing Center for Infectious Disease"/>
            <person name="Wu L."/>
            <person name="Ma J."/>
        </authorList>
    </citation>
    <scope>NUCLEOTIDE SEQUENCE [LARGE SCALE GENOMIC DNA]</scope>
    <source>
        <strain evidence="3">CCUG 43117</strain>
    </source>
</reference>
<evidence type="ECO:0000256" key="1">
    <source>
        <dbReference type="SAM" id="Phobius"/>
    </source>
</evidence>
<name>A0ABW0P9H4_9HYPH</name>
<sequence length="133" mass="14110">MKILLTAYGAAALAFLAIDAVWLSTMANLMYRPLLGDLLAPSFRLAPAVLFYVIYIGGIVFFAIRPALANGRLATAALHGAALGFVAYGTYDLTNHATLRDWPAIITVADMIWGTLLTASASVAGYAAARRFA</sequence>
<dbReference type="EMBL" id="JBHSLU010000096">
    <property type="protein sequence ID" value="MFC5508512.1"/>
    <property type="molecule type" value="Genomic_DNA"/>
</dbReference>
<feature type="transmembrane region" description="Helical" evidence="1">
    <location>
        <begin position="44"/>
        <end position="64"/>
    </location>
</feature>
<keyword evidence="1" id="KW-0812">Transmembrane</keyword>
<keyword evidence="1" id="KW-0472">Membrane</keyword>
<gene>
    <name evidence="2" type="ORF">ACFPN9_25020</name>
</gene>
<dbReference type="Proteomes" id="UP001596060">
    <property type="component" value="Unassembled WGS sequence"/>
</dbReference>
<protein>
    <submittedName>
        <fullName evidence="2">DUF2177 family protein</fullName>
    </submittedName>
</protein>
<proteinExistence type="predicted"/>